<dbReference type="InterPro" id="IPR003409">
    <property type="entry name" value="MORN"/>
</dbReference>
<dbReference type="SUPFAM" id="SSF82185">
    <property type="entry name" value="Histone H3 K4-specific methyltransferase SET7/9 N-terminal domain"/>
    <property type="match status" value="2"/>
</dbReference>
<keyword evidence="3" id="KW-1185">Reference proteome</keyword>
<dbReference type="EMBL" id="PXOA01000485">
    <property type="protein sequence ID" value="RFU74989.1"/>
    <property type="molecule type" value="Genomic_DNA"/>
</dbReference>
<protein>
    <submittedName>
        <fullName evidence="2">Morn repeat</fullName>
    </submittedName>
</protein>
<dbReference type="STRING" id="490622.A0A395NGA4"/>
<accession>A0A395NGA4</accession>
<evidence type="ECO:0000313" key="3">
    <source>
        <dbReference type="Proteomes" id="UP000266272"/>
    </source>
</evidence>
<dbReference type="Pfam" id="PF02493">
    <property type="entry name" value="MORN"/>
    <property type="match status" value="7"/>
</dbReference>
<evidence type="ECO:0000256" key="1">
    <source>
        <dbReference type="ARBA" id="ARBA00022737"/>
    </source>
</evidence>
<dbReference type="SMART" id="SM00698">
    <property type="entry name" value="MORN"/>
    <property type="match status" value="6"/>
</dbReference>
<gene>
    <name evidence="2" type="ORF">TARUN_7271</name>
</gene>
<name>A0A395NGA4_TRIAR</name>
<dbReference type="PANTHER" id="PTHR43215:SF14">
    <property type="entry name" value="RADIAL SPOKE HEAD 1 HOMOLOG"/>
    <property type="match status" value="1"/>
</dbReference>
<dbReference type="Gene3D" id="2.20.110.10">
    <property type="entry name" value="Histone H3 K4-specific methyltransferase SET7/9 N-terminal domain"/>
    <property type="match status" value="3"/>
</dbReference>
<evidence type="ECO:0000313" key="2">
    <source>
        <dbReference type="EMBL" id="RFU74989.1"/>
    </source>
</evidence>
<dbReference type="PANTHER" id="PTHR43215">
    <property type="entry name" value="RADIAL SPOKE HEAD 1 HOMOLOG"/>
    <property type="match status" value="1"/>
</dbReference>
<reference evidence="2 3" key="1">
    <citation type="journal article" date="2018" name="PLoS Pathog.">
        <title>Evolution of structural diversity of trichothecenes, a family of toxins produced by plant pathogenic and entomopathogenic fungi.</title>
        <authorList>
            <person name="Proctor R.H."/>
            <person name="McCormick S.P."/>
            <person name="Kim H.S."/>
            <person name="Cardoza R.E."/>
            <person name="Stanley A.M."/>
            <person name="Lindo L."/>
            <person name="Kelly A."/>
            <person name="Brown D.W."/>
            <person name="Lee T."/>
            <person name="Vaughan M.M."/>
            <person name="Alexander N.J."/>
            <person name="Busman M."/>
            <person name="Gutierrez S."/>
        </authorList>
    </citation>
    <scope>NUCLEOTIDE SEQUENCE [LARGE SCALE GENOMIC DNA]</scope>
    <source>
        <strain evidence="2 3">IBT 40837</strain>
    </source>
</reference>
<dbReference type="AlphaFoldDB" id="A0A395NGA4"/>
<proteinExistence type="predicted"/>
<dbReference type="Proteomes" id="UP000266272">
    <property type="component" value="Unassembled WGS sequence"/>
</dbReference>
<comment type="caution">
    <text evidence="2">The sequence shown here is derived from an EMBL/GenBank/DDBJ whole genome shotgun (WGS) entry which is preliminary data.</text>
</comment>
<keyword evidence="1" id="KW-0677">Repeat</keyword>
<dbReference type="OrthoDB" id="294378at2759"/>
<organism evidence="2 3">
    <name type="scientific">Trichoderma arundinaceum</name>
    <dbReference type="NCBI Taxonomy" id="490622"/>
    <lineage>
        <taxon>Eukaryota</taxon>
        <taxon>Fungi</taxon>
        <taxon>Dikarya</taxon>
        <taxon>Ascomycota</taxon>
        <taxon>Pezizomycotina</taxon>
        <taxon>Sordariomycetes</taxon>
        <taxon>Hypocreomycetidae</taxon>
        <taxon>Hypocreales</taxon>
        <taxon>Hypocreaceae</taxon>
        <taxon>Trichoderma</taxon>
    </lineage>
</organism>
<sequence length="249" mass="27547">MAQILEKIDDNLNVGGKQGRYTGEAVNTLPIYGYFPVYEPHGKGIMRYDDGSVYEGQWENGQYSGTGKYTTKDEEYVGTWSNGIRVGRGRLTTNGGTRTYDGWFEAGKRSGTGTLKYGSTGVSYSGEWKDDVPKGKGTWRWANGDWWEGTWGGTWGKDAIGKGRTLSHYKEGGSYEGETLGPKFTGQAKVISKSGNVYRGMCRDNQKHGDGTLKTTDGMLYEGSWHNGKKTGRFKITDLSTGVVKKRNF</sequence>